<dbReference type="InterPro" id="IPR001754">
    <property type="entry name" value="OMPdeCOase_dom"/>
</dbReference>
<feature type="domain" description="Orotidine 5'-phosphate decarboxylase" evidence="10">
    <location>
        <begin position="28"/>
        <end position="240"/>
    </location>
</feature>
<dbReference type="AlphaFoldDB" id="A0A1F5NUJ8"/>
<feature type="binding site" evidence="8">
    <location>
        <position position="147"/>
    </location>
    <ligand>
        <name>substrate</name>
    </ligand>
</feature>
<dbReference type="Gene3D" id="3.20.20.70">
    <property type="entry name" value="Aldolase class I"/>
    <property type="match status" value="1"/>
</dbReference>
<dbReference type="Pfam" id="PF00215">
    <property type="entry name" value="OMPdecase"/>
    <property type="match status" value="1"/>
</dbReference>
<dbReference type="Proteomes" id="UP000177912">
    <property type="component" value="Unassembled WGS sequence"/>
</dbReference>
<evidence type="ECO:0000256" key="2">
    <source>
        <dbReference type="ARBA" id="ARBA00004861"/>
    </source>
</evidence>
<dbReference type="InterPro" id="IPR013785">
    <property type="entry name" value="Aldolase_TIM"/>
</dbReference>
<comment type="caution">
    <text evidence="11">The sequence shown here is derived from an EMBL/GenBank/DDBJ whole genome shotgun (WGS) entry which is preliminary data.</text>
</comment>
<dbReference type="EMBL" id="MFEI01000008">
    <property type="protein sequence ID" value="OGE81341.1"/>
    <property type="molecule type" value="Genomic_DNA"/>
</dbReference>
<evidence type="ECO:0000259" key="10">
    <source>
        <dbReference type="SMART" id="SM00934"/>
    </source>
</evidence>
<keyword evidence="4 9" id="KW-0665">Pyrimidine biosynthesis</keyword>
<dbReference type="InterPro" id="IPR014732">
    <property type="entry name" value="OMPdecase"/>
</dbReference>
<dbReference type="UniPathway" id="UPA00070">
    <property type="reaction ID" value="UER00120"/>
</dbReference>
<dbReference type="GO" id="GO:0004590">
    <property type="term" value="F:orotidine-5'-phosphate decarboxylase activity"/>
    <property type="evidence" value="ECO:0007669"/>
    <property type="project" value="UniProtKB-EC"/>
</dbReference>
<keyword evidence="3 9" id="KW-0210">Decarboxylase</keyword>
<name>A0A1F5NUJ8_9BACT</name>
<feature type="active site" description="For OMPdecase activity" evidence="7">
    <location>
        <position position="87"/>
    </location>
</feature>
<accession>A0A1F5NUJ8</accession>
<dbReference type="GO" id="GO:0044205">
    <property type="term" value="P:'de novo' UMP biosynthetic process"/>
    <property type="evidence" value="ECO:0007669"/>
    <property type="project" value="UniProtKB-UniPathway"/>
</dbReference>
<dbReference type="InterPro" id="IPR018089">
    <property type="entry name" value="OMPdecase_AS"/>
</dbReference>
<reference evidence="11 12" key="1">
    <citation type="journal article" date="2016" name="Nat. Commun.">
        <title>Thousands of microbial genomes shed light on interconnected biogeochemical processes in an aquifer system.</title>
        <authorList>
            <person name="Anantharaman K."/>
            <person name="Brown C.T."/>
            <person name="Hug L.A."/>
            <person name="Sharon I."/>
            <person name="Castelle C.J."/>
            <person name="Probst A.J."/>
            <person name="Thomas B.C."/>
            <person name="Singh A."/>
            <person name="Wilkins M.J."/>
            <person name="Karaoz U."/>
            <person name="Brodie E.L."/>
            <person name="Williams K.H."/>
            <person name="Hubbard S.S."/>
            <person name="Banfield J.F."/>
        </authorList>
    </citation>
    <scope>NUCLEOTIDE SEQUENCE [LARGE SCALE GENOMIC DNA]</scope>
</reference>
<dbReference type="EC" id="4.1.1.23" evidence="9"/>
<dbReference type="PANTHER" id="PTHR19278:SF9">
    <property type="entry name" value="URIDINE 5'-MONOPHOSPHATE SYNTHASE"/>
    <property type="match status" value="1"/>
</dbReference>
<comment type="pathway">
    <text evidence="2 9">Pyrimidine metabolism; UMP biosynthesis via de novo pathway; UMP from orotate: step 2/2.</text>
</comment>
<evidence type="ECO:0000256" key="8">
    <source>
        <dbReference type="PIRSR" id="PIRSR614732-2"/>
    </source>
</evidence>
<evidence type="ECO:0000256" key="6">
    <source>
        <dbReference type="ARBA" id="ARBA00049157"/>
    </source>
</evidence>
<dbReference type="NCBIfam" id="TIGR01740">
    <property type="entry name" value="pyrF"/>
    <property type="match status" value="1"/>
</dbReference>
<evidence type="ECO:0000256" key="9">
    <source>
        <dbReference type="RuleBase" id="RU000512"/>
    </source>
</evidence>
<dbReference type="GO" id="GO:0006207">
    <property type="term" value="P:'de novo' pyrimidine nucleobase biosynthetic process"/>
    <property type="evidence" value="ECO:0007669"/>
    <property type="project" value="InterPro"/>
</dbReference>
<dbReference type="GO" id="GO:0004588">
    <property type="term" value="F:orotate phosphoribosyltransferase activity"/>
    <property type="evidence" value="ECO:0007669"/>
    <property type="project" value="TreeGrafter"/>
</dbReference>
<evidence type="ECO:0000256" key="3">
    <source>
        <dbReference type="ARBA" id="ARBA00022793"/>
    </source>
</evidence>
<dbReference type="SUPFAM" id="SSF51366">
    <property type="entry name" value="Ribulose-phoshate binding barrel"/>
    <property type="match status" value="1"/>
</dbReference>
<feature type="active site" description="For OMPdecase activity" evidence="7">
    <location>
        <position position="89"/>
    </location>
</feature>
<feature type="active site" description="For OMPdecase activity" evidence="7">
    <location>
        <position position="92"/>
    </location>
</feature>
<sequence>MKYADRAKLTSNPTAKRLLILMDEKRTNLCCAADFIEKQQLLEFADLVGPEICVLKTHIDIVEDFDQDLLDQLIELSKKHNFLFFEDRKFADIGNTVKHQYADGIFHIANWAHIVNAHSIPGPGIIEGLKEVGLPKGNGLLLLAEMSSKDNLATSEYTKTTVEWAKQHDDFVIGFIAMKKITDDSKFLHLTPGVKISGGTDDLNQQYLAPEKVISTGSDVIIVGRGIYTAKDPLSEAKTYRKLAWNAYQNR</sequence>
<evidence type="ECO:0000256" key="1">
    <source>
        <dbReference type="ARBA" id="ARBA00002356"/>
    </source>
</evidence>
<feature type="binding site" evidence="8">
    <location>
        <position position="34"/>
    </location>
    <ligand>
        <name>substrate</name>
    </ligand>
</feature>
<comment type="function">
    <text evidence="1">Catalyzes the decarboxylation of orotidine 5'-monophosphate (OMP) to uridine 5'-monophosphate (UMP).</text>
</comment>
<evidence type="ECO:0000313" key="12">
    <source>
        <dbReference type="Proteomes" id="UP000177912"/>
    </source>
</evidence>
<dbReference type="PROSITE" id="PS00156">
    <property type="entry name" value="OMPDECASE"/>
    <property type="match status" value="1"/>
</dbReference>
<comment type="catalytic activity">
    <reaction evidence="6 9">
        <text>orotidine 5'-phosphate + H(+) = UMP + CO2</text>
        <dbReference type="Rhea" id="RHEA:11596"/>
        <dbReference type="ChEBI" id="CHEBI:15378"/>
        <dbReference type="ChEBI" id="CHEBI:16526"/>
        <dbReference type="ChEBI" id="CHEBI:57538"/>
        <dbReference type="ChEBI" id="CHEBI:57865"/>
        <dbReference type="EC" id="4.1.1.23"/>
    </reaction>
</comment>
<evidence type="ECO:0000256" key="4">
    <source>
        <dbReference type="ARBA" id="ARBA00022975"/>
    </source>
</evidence>
<dbReference type="SMART" id="SM00934">
    <property type="entry name" value="OMPdecase"/>
    <property type="match status" value="1"/>
</dbReference>
<organism evidence="11 12">
    <name type="scientific">Candidatus Doudnabacteria bacterium RIFCSPHIGHO2_01_FULL_43_23</name>
    <dbReference type="NCBI Taxonomy" id="1817822"/>
    <lineage>
        <taxon>Bacteria</taxon>
        <taxon>Candidatus Doudnaibacteriota</taxon>
    </lineage>
</organism>
<feature type="binding site" evidence="8">
    <location>
        <position position="224"/>
    </location>
    <ligand>
        <name>substrate</name>
    </ligand>
</feature>
<dbReference type="FunFam" id="3.20.20.70:FF:000092">
    <property type="entry name" value="Uridine monophosphate synthetase"/>
    <property type="match status" value="1"/>
</dbReference>
<evidence type="ECO:0000256" key="5">
    <source>
        <dbReference type="ARBA" id="ARBA00023239"/>
    </source>
</evidence>
<protein>
    <recommendedName>
        <fullName evidence="9">Orotidine 5'-phosphate decarboxylase</fullName>
        <ecNumber evidence="9">4.1.1.23</ecNumber>
    </recommendedName>
</protein>
<feature type="binding site" evidence="8">
    <location>
        <position position="205"/>
    </location>
    <ligand>
        <name>substrate</name>
    </ligand>
</feature>
<dbReference type="InterPro" id="IPR011060">
    <property type="entry name" value="RibuloseP-bd_barrel"/>
</dbReference>
<evidence type="ECO:0000256" key="7">
    <source>
        <dbReference type="PIRSR" id="PIRSR614732-1"/>
    </source>
</evidence>
<comment type="similarity">
    <text evidence="9">Belongs to the OMP decarboxylase family.</text>
</comment>
<dbReference type="PANTHER" id="PTHR19278">
    <property type="entry name" value="OROTATE PHOSPHORIBOSYLTRANSFERASE"/>
    <property type="match status" value="1"/>
</dbReference>
<proteinExistence type="inferred from homology"/>
<feature type="binding site" evidence="8">
    <location>
        <position position="56"/>
    </location>
    <ligand>
        <name>substrate</name>
    </ligand>
</feature>
<gene>
    <name evidence="11" type="ORF">A2826_02180</name>
</gene>
<dbReference type="CDD" id="cd04725">
    <property type="entry name" value="OMP_decarboxylase_like"/>
    <property type="match status" value="1"/>
</dbReference>
<dbReference type="STRING" id="1817822.A2826_02180"/>
<feature type="binding site" evidence="8">
    <location>
        <position position="225"/>
    </location>
    <ligand>
        <name>substrate</name>
    </ligand>
</feature>
<keyword evidence="5 9" id="KW-0456">Lyase</keyword>
<evidence type="ECO:0000313" key="11">
    <source>
        <dbReference type="EMBL" id="OGE81341.1"/>
    </source>
</evidence>